<name>C3XUZ1_BRAFL</name>
<dbReference type="InParanoid" id="C3XUZ1"/>
<dbReference type="EMBL" id="GG666468">
    <property type="protein sequence ID" value="EEN67917.1"/>
    <property type="molecule type" value="Genomic_DNA"/>
</dbReference>
<feature type="compositionally biased region" description="Basic and acidic residues" evidence="1">
    <location>
        <begin position="9"/>
        <end position="20"/>
    </location>
</feature>
<protein>
    <submittedName>
        <fullName evidence="2">Uncharacterized protein</fullName>
    </submittedName>
</protein>
<reference evidence="2" key="1">
    <citation type="journal article" date="2008" name="Nature">
        <title>The amphioxus genome and the evolution of the chordate karyotype.</title>
        <authorList>
            <consortium name="US DOE Joint Genome Institute (JGI-PGF)"/>
            <person name="Putnam N.H."/>
            <person name="Butts T."/>
            <person name="Ferrier D.E.K."/>
            <person name="Furlong R.F."/>
            <person name="Hellsten U."/>
            <person name="Kawashima T."/>
            <person name="Robinson-Rechavi M."/>
            <person name="Shoguchi E."/>
            <person name="Terry A."/>
            <person name="Yu J.-K."/>
            <person name="Benito-Gutierrez E.L."/>
            <person name="Dubchak I."/>
            <person name="Garcia-Fernandez J."/>
            <person name="Gibson-Brown J.J."/>
            <person name="Grigoriev I.V."/>
            <person name="Horton A.C."/>
            <person name="de Jong P.J."/>
            <person name="Jurka J."/>
            <person name="Kapitonov V.V."/>
            <person name="Kohara Y."/>
            <person name="Kuroki Y."/>
            <person name="Lindquist E."/>
            <person name="Lucas S."/>
            <person name="Osoegawa K."/>
            <person name="Pennacchio L.A."/>
            <person name="Salamov A.A."/>
            <person name="Satou Y."/>
            <person name="Sauka-Spengler T."/>
            <person name="Schmutz J."/>
            <person name="Shin-I T."/>
            <person name="Toyoda A."/>
            <person name="Bronner-Fraser M."/>
            <person name="Fujiyama A."/>
            <person name="Holland L.Z."/>
            <person name="Holland P.W.H."/>
            <person name="Satoh N."/>
            <person name="Rokhsar D.S."/>
        </authorList>
    </citation>
    <scope>NUCLEOTIDE SEQUENCE [LARGE SCALE GENOMIC DNA]</scope>
    <source>
        <strain evidence="2">S238N-H82</strain>
        <tissue evidence="2">Testes</tissue>
    </source>
</reference>
<proteinExistence type="predicted"/>
<evidence type="ECO:0000313" key="2">
    <source>
        <dbReference type="EMBL" id="EEN67917.1"/>
    </source>
</evidence>
<feature type="region of interest" description="Disordered" evidence="1">
    <location>
        <begin position="1"/>
        <end position="29"/>
    </location>
</feature>
<dbReference type="eggNOG" id="ENOG502SGKK">
    <property type="taxonomic scope" value="Eukaryota"/>
</dbReference>
<accession>C3XUZ1</accession>
<feature type="compositionally biased region" description="Basic and acidic residues" evidence="1">
    <location>
        <begin position="235"/>
        <end position="261"/>
    </location>
</feature>
<sequence length="959" mass="109553">MATCSRPKTRSEAKELDADKAFPPSKHFNPPTKLPTLQSVISMLRYHLEVEGIGKVTTDMAVSEVAKQVYAKYYHDTVYCVSLSTIKRRVEALRKQFTEGRKRYGQKGKENSKAVNDYKELFERKGQLFDVYLEDPVRRQALQEEWGVSMSDMEHKYYEDQKTERKMYCHKGVDPVWYQSTMRAQRVRERQEEYRKERDQQFQYRTLDEITANLIEAGEIFSSTASSGGEEPEESEPKQKRQKTSETDKHHKEGELSDNPKGKKRKIFTAVAEMEVDDPLPPAFQHIRESERKIREDFYKTVANLSGKGLSISEASSAVIEVGNTMFGRRWKSLGEYDEIFDVDTVPTNKNIREALQQIEAQSLSLVVDKLDEEKQKGRMITHASDSTTKKGVGQFKGEGLHVGQETPFPLPILPIHGETTEDIAMQVDMGFEILASVRGVSAEDVYKLVDTHMTDSTEHNKGFANLLAEMYDIEKPAGQLFCGTHTTLGFSSAMNKVMKIVEADMKMEQVLKGFMVDMEVGSKNTSLAGQSLDMCLKLVAPEYSHKPWNRYKPFLLFLEQRNVSNVLFAYKDNRFGCLSRAAAVLIHIYDHLVEFLRQNPHINNRLACLVREVLELPYLKVVLVVFACLGVHLVEPFYARTIEKGATHTQLSEFYKGLHTGLGKPISDDFTRFIKPEYTAVSDDLFAGVKKSYTEEVLSSVSDVAEEHMEEVKKLTNLMLPHMQTVLARQRRDYGIDEESFPMDYPVSDQASNIDETPVHNIGMERQCGKVDHRLKKLGTLNAVSRSIILQKSQELIRHGQVPSFRGFKAAAQAKREVELNWSRHTQEKFEMGAAQKQEMAQRNERKRLDMLDKLKASGGPFTDSSEVEQFIASEKLNDKEKQQRMKLEIQFARESTTLLPKVDPIFRIQVTLPSGKRRTKTAQEFGEALMSFLGKKSDRTTLDYDKFKESLNKIASL</sequence>
<gene>
    <name evidence="2" type="ORF">BRAFLDRAFT_106504</name>
</gene>
<dbReference type="AlphaFoldDB" id="C3XUZ1"/>
<feature type="region of interest" description="Disordered" evidence="1">
    <location>
        <begin position="223"/>
        <end position="264"/>
    </location>
</feature>
<evidence type="ECO:0000256" key="1">
    <source>
        <dbReference type="SAM" id="MobiDB-lite"/>
    </source>
</evidence>
<organism>
    <name type="scientific">Branchiostoma floridae</name>
    <name type="common">Florida lancelet</name>
    <name type="synonym">Amphioxus</name>
    <dbReference type="NCBI Taxonomy" id="7739"/>
    <lineage>
        <taxon>Eukaryota</taxon>
        <taxon>Metazoa</taxon>
        <taxon>Chordata</taxon>
        <taxon>Cephalochordata</taxon>
        <taxon>Leptocardii</taxon>
        <taxon>Amphioxiformes</taxon>
        <taxon>Branchiostomatidae</taxon>
        <taxon>Branchiostoma</taxon>
    </lineage>
</organism>